<dbReference type="InterPro" id="IPR036663">
    <property type="entry name" value="Fumarylacetoacetase_C_sf"/>
</dbReference>
<dbReference type="RefSeq" id="WP_329407932.1">
    <property type="nucleotide sequence ID" value="NZ_CP109441.1"/>
</dbReference>
<gene>
    <name evidence="2" type="ORF">OG563_37620</name>
</gene>
<proteinExistence type="predicted"/>
<reference evidence="2" key="1">
    <citation type="submission" date="2022-10" db="EMBL/GenBank/DDBJ databases">
        <title>The complete genomes of actinobacterial strains from the NBC collection.</title>
        <authorList>
            <person name="Joergensen T.S."/>
            <person name="Alvarez Arevalo M."/>
            <person name="Sterndorff E.B."/>
            <person name="Faurdal D."/>
            <person name="Vuksanovic O."/>
            <person name="Mourched A.-S."/>
            <person name="Charusanti P."/>
            <person name="Shaw S."/>
            <person name="Blin K."/>
            <person name="Weber T."/>
        </authorList>
    </citation>
    <scope>NUCLEOTIDE SEQUENCE</scope>
    <source>
        <strain evidence="2">NBC_01482</strain>
    </source>
</reference>
<name>A0ABZ1YS77_9NOCA</name>
<evidence type="ECO:0000259" key="1">
    <source>
        <dbReference type="Pfam" id="PF01557"/>
    </source>
</evidence>
<dbReference type="PANTHER" id="PTHR43211">
    <property type="entry name" value="FUMARYLACETOACETATE HYDROLASE"/>
    <property type="match status" value="1"/>
</dbReference>
<dbReference type="GO" id="GO:0016787">
    <property type="term" value="F:hydrolase activity"/>
    <property type="evidence" value="ECO:0007669"/>
    <property type="project" value="UniProtKB-KW"/>
</dbReference>
<evidence type="ECO:0000313" key="3">
    <source>
        <dbReference type="Proteomes" id="UP001432062"/>
    </source>
</evidence>
<dbReference type="Pfam" id="PF01557">
    <property type="entry name" value="FAA_hydrolase"/>
    <property type="match status" value="1"/>
</dbReference>
<evidence type="ECO:0000313" key="2">
    <source>
        <dbReference type="EMBL" id="WUV44810.1"/>
    </source>
</evidence>
<dbReference type="Gene3D" id="3.90.850.10">
    <property type="entry name" value="Fumarylacetoacetase-like, C-terminal domain"/>
    <property type="match status" value="1"/>
</dbReference>
<accession>A0ABZ1YS77</accession>
<dbReference type="PANTHER" id="PTHR43211:SF1">
    <property type="entry name" value="BLL6422 PROTEIN"/>
    <property type="match status" value="1"/>
</dbReference>
<protein>
    <submittedName>
        <fullName evidence="2">Fumarylacetoacetate hydrolase family protein</fullName>
    </submittedName>
</protein>
<keyword evidence="3" id="KW-1185">Reference proteome</keyword>
<dbReference type="EMBL" id="CP109441">
    <property type="protein sequence ID" value="WUV44810.1"/>
    <property type="molecule type" value="Genomic_DNA"/>
</dbReference>
<dbReference type="Proteomes" id="UP001432062">
    <property type="component" value="Chromosome"/>
</dbReference>
<organism evidence="2 3">
    <name type="scientific">Nocardia vinacea</name>
    <dbReference type="NCBI Taxonomy" id="96468"/>
    <lineage>
        <taxon>Bacteria</taxon>
        <taxon>Bacillati</taxon>
        <taxon>Actinomycetota</taxon>
        <taxon>Actinomycetes</taxon>
        <taxon>Mycobacteriales</taxon>
        <taxon>Nocardiaceae</taxon>
        <taxon>Nocardia</taxon>
    </lineage>
</organism>
<sequence length="337" mass="36368">MRFATWEIDGTVTTGVAGPDGLHAFADQRPILEIVRQGLPAALEAGTAALRSSPITFEAARLLPPLNPPTVRDFAAFAEHIDGVSRLVTGEGGVIPEWYEAPVFYFSNPYAMIGAYDDVAVPPGCDVLDYELEVAAVISGDGSSVAPHDARSHIFGYTIFNDWSARDIQTREMKVGLGPTKAKDFATTLGPFLVTADEIDEFRTSDGFLDLEATVSLNGTVIGRDNLRNMSWTFDELVAQASRGTWVRSGDVLGSGTVGNGGCLGEIWGRSGERDPSPLQPGDVVEMTVDVLGSIRNVVVAGPPAPQIPEGRRHDWAAHRRARWVAYRGCSSLDRRR</sequence>
<feature type="domain" description="Fumarylacetoacetase-like C-terminal" evidence="1">
    <location>
        <begin position="71"/>
        <end position="300"/>
    </location>
</feature>
<dbReference type="InterPro" id="IPR011234">
    <property type="entry name" value="Fumarylacetoacetase-like_C"/>
</dbReference>
<keyword evidence="2" id="KW-0378">Hydrolase</keyword>
<dbReference type="SUPFAM" id="SSF56529">
    <property type="entry name" value="FAH"/>
    <property type="match status" value="1"/>
</dbReference>